<reference evidence="3" key="1">
    <citation type="journal article" date="2019" name="Sci. Rep.">
        <title>Draft genome of Tanacetum cinerariifolium, the natural source of mosquito coil.</title>
        <authorList>
            <person name="Yamashiro T."/>
            <person name="Shiraishi A."/>
            <person name="Satake H."/>
            <person name="Nakayama K."/>
        </authorList>
    </citation>
    <scope>NUCLEOTIDE SEQUENCE</scope>
</reference>
<proteinExistence type="predicted"/>
<dbReference type="PROSITE" id="PS51257">
    <property type="entry name" value="PROKAR_LIPOPROTEIN"/>
    <property type="match status" value="1"/>
</dbReference>
<feature type="signal peptide" evidence="2">
    <location>
        <begin position="1"/>
        <end position="19"/>
    </location>
</feature>
<evidence type="ECO:0000256" key="2">
    <source>
        <dbReference type="SAM" id="SignalP"/>
    </source>
</evidence>
<keyword evidence="2" id="KW-0732">Signal</keyword>
<gene>
    <name evidence="3" type="ORF">Tci_000244</name>
</gene>
<feature type="region of interest" description="Disordered" evidence="1">
    <location>
        <begin position="1087"/>
        <end position="1113"/>
    </location>
</feature>
<protein>
    <submittedName>
        <fullName evidence="3">Uncharacterized protein</fullName>
    </submittedName>
</protein>
<evidence type="ECO:0000313" key="3">
    <source>
        <dbReference type="EMBL" id="GEU28266.1"/>
    </source>
</evidence>
<sequence>MAWARPCSAFCCSVNAVLSSCAGTPAASAACRPASAWSTSGMVFWNAPYSPSARLALRSGLAVSVLDTSMNAARPPPWAPGASAALARVDSSNCPATPDSATAPSAFKALRREMEGACIVRLRTALADGGDVGGLDVRLAGAVLHQHEVGQRGHFLVGQVIHGVDGVAERRHEHVAVVRLAIDTQHDGGQQIGFIHGGRVVEQARVVTVPGALAVDAVARCAVGRKDLRAQAGALQVVAVADAADAVERVACLALRKARGALRLVGVAHHGRQRLDVDGNRLQVVRFQVTEAQADRFGHAAGRLRLAFHAARAQVLHQLRFGPAADAGGRVRRDVGRIPGAHLRSAQVARGIFLHQRAARRVARGAVGRTFGQVAAAQPQRRLRWCGRQRLIVEEQRIPYLHGQADIHRERQAGLFGRLLDGRHLHEVRVHGVDVRIGHLRIRRVRHGRVQHLAVGTDAAPQRIAELLLGVVADAVLFRWRDVGGHDVAHGRRHHQPASERLAVVRRVARHAVRRRGQVLAALDGGRIGGLRQRMGRQPGRPCGRSQQHQRFQRDHGDGAVAAGRAGHGAAAGQEQVVMVVRAAVDIHHGIVMIAAHDGASHDVLALVEIRTQLDVGRAHGLGNALADRYRIDFCSLARVVAHVVMDGRFRQAVPVLFVGQGQAVVRIGQHFVRQHHVGRARGHAADFRVQRLADQAFFQRAEGHETVAGKVIEAEICTRVFRTERALRGFHDAAVDHRTHAGPVRLFECQRHGQLRVVHHVAAHLVGAVGQAVRIAQIGRHQQQLRRFDAVTGQHEELARHAVRDLVLVQVLHAGHAVGAIGLQAEHHGVGGNGCALRFDARQRGGGVVLGAHRADRHAVVVGAAGRTVVVRRAAVTGLRGRDIAVSQGFHHVRKTLLAGAERQRRHRVRFRARRGIGHRRPLLGRIGRSADAQRVFGARVVRFQRLVIDGPVAAHAVQGVQAHVGRRQAPAGAGPVPGGAARVADIALRIAVGTGQLQVGVLGSFTGRHRVGGPWRRRIAGRWIALERQRQVAEVFHDLGARDARARFEHQHGQAGVEQGLGDRHADDAGADDDDVGACRIRHDEIPGSKGRHVGQRHDGAAPQVGAGKAVRRHGHGIGRGLVGERLFEREQLGILLGRRAARVPGKDHPVGEVLQRTCGNVAKKVFDLRSLFRLRQGDDGRHHLRALRVFFDGGRGNARAHLVVELVVDQQARRLHELRRERRCYGRGRAPGRDRVPEHGLVTAITHQPALRRADHGVRIDDGLAVGRQGLAAGALHRFQQVHGRALGEPVRLLQRELAVAGAVGDAVGGIGLGVGVTGAQQPRRGRLPLGQQRTGIEDGFVAEHGCRVGRVLHVADRTAQADRAHLVAGAGRQELDVARGQVAGVDGRLREAARRVAVPVKLAHAILQQLVADGVVPLAAVELERGGRRTAAARVAGLLARRHHHAARHAVHGRRRVLDRIVVADGDVETVDVARVIAGRAGDDRHRAHGVEGVEVRRVLAAQGQRAELGVGQADERGAVEQAARLAGGAVVGVEPRFQLENGFRGRRG</sequence>
<name>A0A699GM09_TANCI</name>
<comment type="caution">
    <text evidence="3">The sequence shown here is derived from an EMBL/GenBank/DDBJ whole genome shotgun (WGS) entry which is preliminary data.</text>
</comment>
<feature type="chain" id="PRO_5025543598" evidence="2">
    <location>
        <begin position="20"/>
        <end position="1553"/>
    </location>
</feature>
<evidence type="ECO:0000256" key="1">
    <source>
        <dbReference type="SAM" id="MobiDB-lite"/>
    </source>
</evidence>
<feature type="region of interest" description="Disordered" evidence="1">
    <location>
        <begin position="531"/>
        <end position="566"/>
    </location>
</feature>
<accession>A0A699GM09</accession>
<organism evidence="3">
    <name type="scientific">Tanacetum cinerariifolium</name>
    <name type="common">Dalmatian daisy</name>
    <name type="synonym">Chrysanthemum cinerariifolium</name>
    <dbReference type="NCBI Taxonomy" id="118510"/>
    <lineage>
        <taxon>Eukaryota</taxon>
        <taxon>Viridiplantae</taxon>
        <taxon>Streptophyta</taxon>
        <taxon>Embryophyta</taxon>
        <taxon>Tracheophyta</taxon>
        <taxon>Spermatophyta</taxon>
        <taxon>Magnoliopsida</taxon>
        <taxon>eudicotyledons</taxon>
        <taxon>Gunneridae</taxon>
        <taxon>Pentapetalae</taxon>
        <taxon>asterids</taxon>
        <taxon>campanulids</taxon>
        <taxon>Asterales</taxon>
        <taxon>Asteraceae</taxon>
        <taxon>Asteroideae</taxon>
        <taxon>Anthemideae</taxon>
        <taxon>Anthemidinae</taxon>
        <taxon>Tanacetum</taxon>
    </lineage>
</organism>
<dbReference type="EMBL" id="BKCJ010000003">
    <property type="protein sequence ID" value="GEU28266.1"/>
    <property type="molecule type" value="Genomic_DNA"/>
</dbReference>